<dbReference type="InterPro" id="IPR014001">
    <property type="entry name" value="Helicase_ATP-bd"/>
</dbReference>
<evidence type="ECO:0000256" key="4">
    <source>
        <dbReference type="ARBA" id="ARBA00022840"/>
    </source>
</evidence>
<name>A0ABQ2C083_9FLAO</name>
<evidence type="ECO:0000256" key="3">
    <source>
        <dbReference type="ARBA" id="ARBA00022806"/>
    </source>
</evidence>
<evidence type="ECO:0000313" key="6">
    <source>
        <dbReference type="EMBL" id="GGI58159.1"/>
    </source>
</evidence>
<evidence type="ECO:0000313" key="7">
    <source>
        <dbReference type="Proteomes" id="UP000624701"/>
    </source>
</evidence>
<keyword evidence="2" id="KW-0378">Hydrolase</keyword>
<proteinExistence type="predicted"/>
<protein>
    <submittedName>
        <fullName evidence="6">RNA helicase</fullName>
    </submittedName>
</protein>
<dbReference type="Gene3D" id="3.40.50.300">
    <property type="entry name" value="P-loop containing nucleotide triphosphate hydrolases"/>
    <property type="match status" value="1"/>
</dbReference>
<keyword evidence="4" id="KW-0067">ATP-binding</keyword>
<keyword evidence="7" id="KW-1185">Reference proteome</keyword>
<dbReference type="Proteomes" id="UP000624701">
    <property type="component" value="Unassembled WGS sequence"/>
</dbReference>
<dbReference type="PROSITE" id="PS51192">
    <property type="entry name" value="HELICASE_ATP_BIND_1"/>
    <property type="match status" value="1"/>
</dbReference>
<dbReference type="EMBL" id="BMDQ01000003">
    <property type="protein sequence ID" value="GGI58159.1"/>
    <property type="molecule type" value="Genomic_DNA"/>
</dbReference>
<comment type="caution">
    <text evidence="6">The sequence shown here is derived from an EMBL/GenBank/DDBJ whole genome shotgun (WGS) entry which is preliminary data.</text>
</comment>
<dbReference type="InterPro" id="IPR011545">
    <property type="entry name" value="DEAD/DEAH_box_helicase_dom"/>
</dbReference>
<dbReference type="PANTHER" id="PTHR47959:SF1">
    <property type="entry name" value="ATP-DEPENDENT RNA HELICASE DBPA"/>
    <property type="match status" value="1"/>
</dbReference>
<evidence type="ECO:0000256" key="2">
    <source>
        <dbReference type="ARBA" id="ARBA00022801"/>
    </source>
</evidence>
<dbReference type="InterPro" id="IPR027417">
    <property type="entry name" value="P-loop_NTPase"/>
</dbReference>
<dbReference type="InterPro" id="IPR050079">
    <property type="entry name" value="DEAD_box_RNA_helicase"/>
</dbReference>
<dbReference type="Pfam" id="PF00270">
    <property type="entry name" value="DEAD"/>
    <property type="match status" value="1"/>
</dbReference>
<dbReference type="RefSeq" id="WP_188375054.1">
    <property type="nucleotide sequence ID" value="NZ_BMDQ01000003.1"/>
</dbReference>
<gene>
    <name evidence="6" type="ORF">GCM10011444_24680</name>
</gene>
<keyword evidence="1" id="KW-0547">Nucleotide-binding</keyword>
<accession>A0ABQ2C083</accession>
<reference evidence="7" key="1">
    <citation type="journal article" date="2019" name="Int. J. Syst. Evol. Microbiol.">
        <title>The Global Catalogue of Microorganisms (GCM) 10K type strain sequencing project: providing services to taxonomists for standard genome sequencing and annotation.</title>
        <authorList>
            <consortium name="The Broad Institute Genomics Platform"/>
            <consortium name="The Broad Institute Genome Sequencing Center for Infectious Disease"/>
            <person name="Wu L."/>
            <person name="Ma J."/>
        </authorList>
    </citation>
    <scope>NUCLEOTIDE SEQUENCE [LARGE SCALE GENOMIC DNA]</scope>
    <source>
        <strain evidence="7">CCM 8681</strain>
    </source>
</reference>
<dbReference type="PANTHER" id="PTHR47959">
    <property type="entry name" value="ATP-DEPENDENT RNA HELICASE RHLE-RELATED"/>
    <property type="match status" value="1"/>
</dbReference>
<dbReference type="SUPFAM" id="SSF52540">
    <property type="entry name" value="P-loop containing nucleoside triphosphate hydrolases"/>
    <property type="match status" value="1"/>
</dbReference>
<evidence type="ECO:0000259" key="5">
    <source>
        <dbReference type="PROSITE" id="PS51192"/>
    </source>
</evidence>
<evidence type="ECO:0000256" key="1">
    <source>
        <dbReference type="ARBA" id="ARBA00022741"/>
    </source>
</evidence>
<feature type="domain" description="Helicase ATP-binding" evidence="5">
    <location>
        <begin position="30"/>
        <end position="174"/>
    </location>
</feature>
<organism evidence="6 7">
    <name type="scientific">Winogradskyella haliclonae</name>
    <dbReference type="NCBI Taxonomy" id="2048558"/>
    <lineage>
        <taxon>Bacteria</taxon>
        <taxon>Pseudomonadati</taxon>
        <taxon>Bacteroidota</taxon>
        <taxon>Flavobacteriia</taxon>
        <taxon>Flavobacteriales</taxon>
        <taxon>Flavobacteriaceae</taxon>
        <taxon>Winogradskyella</taxon>
    </lineage>
</organism>
<dbReference type="GO" id="GO:0004386">
    <property type="term" value="F:helicase activity"/>
    <property type="evidence" value="ECO:0007669"/>
    <property type="project" value="UniProtKB-KW"/>
</dbReference>
<keyword evidence="3 6" id="KW-0347">Helicase</keyword>
<sequence length="205" mass="23433">MSFKKLNPLLKESLKTLNFEAPLPFQKEVLPVIKSGADAYVIGKKGSGKTTALIIHTIHKLKAEAFEDSPRALFIVENQQKIAELKEAFSKYTRNTDLRIYGTSERYDFEKQKVEIYYGQDIVIGTPAFISKLYFQNALHLGQIQLFVLDDADYLASNNGYNHILRLTESINKSQSIIIADEWNSKIANYQNSYMSNARILKWSD</sequence>
<dbReference type="SMART" id="SM00487">
    <property type="entry name" value="DEXDc"/>
    <property type="match status" value="1"/>
</dbReference>